<sequence>MGGILRQCIHDGFGLTRFKTTLSGPEYAQRFIDEVEESGIPYITDATVLEVTEDRTVTAATRQGLKVWKARSVILTMGCRERTRGALGIPGERPAGVFTAGVAQAYINLCNVMPAKEVVILGSGDIGMIMARRLTLEGAHVQAVFEIQPYPSGLPRNVEQCLNDYGIPLYLSHTVTAVHGDNRLTGVTVSRVDEHLRPVPGTEKEYKCDTLILSVGLIPENELSLDAGVTLDDRTKGAVVDEHFQTDVEGIFAAGNVLHVHDLVDFVSMEAESLADSAAEYVQNGCLTPCPIEIETDSHINHTVPQRVSGTRDFKLSLRVNSPLKECRIEVRQDGVLVASKKMKKAIPAEMIELTVKADKLVSLSRLEVSAEC</sequence>
<evidence type="ECO:0000259" key="2">
    <source>
        <dbReference type="Pfam" id="PF07992"/>
    </source>
</evidence>
<dbReference type="PANTHER" id="PTHR42949">
    <property type="entry name" value="ANAEROBIC GLYCEROL-3-PHOSPHATE DEHYDROGENASE SUBUNIT B"/>
    <property type="match status" value="1"/>
</dbReference>
<dbReference type="PRINTS" id="PR00368">
    <property type="entry name" value="FADPNR"/>
</dbReference>
<dbReference type="SUPFAM" id="SSF51905">
    <property type="entry name" value="FAD/NAD(P)-binding domain"/>
    <property type="match status" value="1"/>
</dbReference>
<dbReference type="Gene3D" id="3.50.50.60">
    <property type="entry name" value="FAD/NAD(P)-binding domain"/>
    <property type="match status" value="2"/>
</dbReference>
<gene>
    <name evidence="3" type="ORF">BN486_02344</name>
</gene>
<proteinExistence type="predicted"/>
<keyword evidence="1" id="KW-0560">Oxidoreductase</keyword>
<feature type="domain" description="FAD/NAD(P)-binding" evidence="2">
    <location>
        <begin position="37"/>
        <end position="259"/>
    </location>
</feature>
<dbReference type="InterPro" id="IPR023753">
    <property type="entry name" value="FAD/NAD-binding_dom"/>
</dbReference>
<evidence type="ECO:0000256" key="1">
    <source>
        <dbReference type="ARBA" id="ARBA00023002"/>
    </source>
</evidence>
<reference evidence="3" key="1">
    <citation type="submission" date="2012-11" db="EMBL/GenBank/DDBJ databases">
        <title>Dependencies among metagenomic species, viruses, plasmids and units of genetic variation.</title>
        <authorList>
            <person name="Nielsen H.B."/>
            <person name="Almeida M."/>
            <person name="Juncker A.S."/>
            <person name="Rasmussen S."/>
            <person name="Li J."/>
            <person name="Sunagawa S."/>
            <person name="Plichta D."/>
            <person name="Gautier L."/>
            <person name="Le Chatelier E."/>
            <person name="Peletier E."/>
            <person name="Bonde I."/>
            <person name="Nielsen T."/>
            <person name="Manichanh C."/>
            <person name="Arumugam M."/>
            <person name="Batto J."/>
            <person name="Santos M.B.Q.D."/>
            <person name="Blom N."/>
            <person name="Borruel N."/>
            <person name="Burgdorf K.S."/>
            <person name="Boumezbeur F."/>
            <person name="Casellas F."/>
            <person name="Dore J."/>
            <person name="Guarner F."/>
            <person name="Hansen T."/>
            <person name="Hildebrand F."/>
            <person name="Kaas R.S."/>
            <person name="Kennedy S."/>
            <person name="Kristiansen K."/>
            <person name="Kultima J.R."/>
            <person name="Leonard P."/>
            <person name="Levenez F."/>
            <person name="Lund O."/>
            <person name="Moumen B."/>
            <person name="Le Paslier D."/>
            <person name="Pons N."/>
            <person name="Pedersen O."/>
            <person name="Prifti E."/>
            <person name="Qin J."/>
            <person name="Raes J."/>
            <person name="Tap J."/>
            <person name="Tims S."/>
            <person name="Ussery D.W."/>
            <person name="Yamada T."/>
            <person name="MetaHit consortium"/>
            <person name="Renault P."/>
            <person name="Sicheritz-Ponten T."/>
            <person name="Bork P."/>
            <person name="Wang J."/>
            <person name="Brunak S."/>
            <person name="Ehrlich S.D."/>
        </authorList>
    </citation>
    <scope>NUCLEOTIDE SEQUENCE [LARGE SCALE GENOMIC DNA]</scope>
</reference>
<evidence type="ECO:0000313" key="3">
    <source>
        <dbReference type="EMBL" id="CDB62216.1"/>
    </source>
</evidence>
<accession>R6JWP4</accession>
<protein>
    <recommendedName>
        <fullName evidence="2">FAD/NAD(P)-binding domain-containing protein</fullName>
    </recommendedName>
</protein>
<dbReference type="InterPro" id="IPR036188">
    <property type="entry name" value="FAD/NAD-bd_sf"/>
</dbReference>
<dbReference type="AlphaFoldDB" id="R6JWP4"/>
<comment type="caution">
    <text evidence="3">The sequence shown here is derived from an EMBL/GenBank/DDBJ whole genome shotgun (WGS) entry which is preliminary data.</text>
</comment>
<evidence type="ECO:0000313" key="4">
    <source>
        <dbReference type="Proteomes" id="UP000018009"/>
    </source>
</evidence>
<organism evidence="3 4">
    <name type="scientific">[Clostridium] clostridioforme CAG:132</name>
    <dbReference type="NCBI Taxonomy" id="1263065"/>
    <lineage>
        <taxon>Bacteria</taxon>
        <taxon>Bacillati</taxon>
        <taxon>Bacillota</taxon>
        <taxon>Clostridia</taxon>
        <taxon>Lachnospirales</taxon>
        <taxon>Lachnospiraceae</taxon>
        <taxon>Enterocloster</taxon>
    </lineage>
</organism>
<dbReference type="PANTHER" id="PTHR42949:SF3">
    <property type="entry name" value="ANAEROBIC GLYCEROL-3-PHOSPHATE DEHYDROGENASE SUBUNIT B"/>
    <property type="match status" value="1"/>
</dbReference>
<dbReference type="InterPro" id="IPR051691">
    <property type="entry name" value="Metab_Enz_Cyan_OpOx_G3PDH"/>
</dbReference>
<dbReference type="GO" id="GO:0016491">
    <property type="term" value="F:oxidoreductase activity"/>
    <property type="evidence" value="ECO:0007669"/>
    <property type="project" value="UniProtKB-KW"/>
</dbReference>
<dbReference type="EMBL" id="CBDY010000133">
    <property type="protein sequence ID" value="CDB62216.1"/>
    <property type="molecule type" value="Genomic_DNA"/>
</dbReference>
<name>R6JWP4_9FIRM</name>
<dbReference type="Pfam" id="PF07992">
    <property type="entry name" value="Pyr_redox_2"/>
    <property type="match status" value="1"/>
</dbReference>
<dbReference type="Proteomes" id="UP000018009">
    <property type="component" value="Unassembled WGS sequence"/>
</dbReference>
<dbReference type="PRINTS" id="PR00469">
    <property type="entry name" value="PNDRDTASEII"/>
</dbReference>